<dbReference type="HOGENOM" id="CLU_014873_2_1_7"/>
<sequence length="644" mass="71932">MKYKVFAFLSLSTLLYSQGNQVTIQYTNSPLTDPTQIDYTDILGKDSLLNNSDIAKSLQQIPGFSVAKKGGGGTEAFFRSLGGGRLPIVVNGGTLLGGCGGRMDTTLTYIFPQNYNSIVIIKGPQDVRYGSLITGGMLFDREILTLQKPSFSGGVDALYGSFGRVDANTHLIGGNELGSLQAIYSNYRSDDYKSGRGDRVHSAYKRQSGSFIGALTPSPDLKLELSFDIGRGEAAYADRTMDARTFDRESYQAHLIKFFNDDKLDFHIYHHEIDHIMDNFSLTNGIPKTGNKYQISNPNRTNTGGRLEYQKKFDLSKIYFGGNYNLDKHKTRSIANQNSAQEAEMILNSPYAPNYTFKSYGIFSQIETFTLSNMGYFAGIRGDRVDMMAHKLDTSNTKYALSGFGRAEKYFGDYTLYAGLGYAQRIPDFWEVSKGNGLNLKKEKNTQLDLGATYHKEKLSFSVSSYVSYIQDYIMLNYNTATTASFNTDALLLGGEAEISYEFLPNTFALAQMSYTYGQDTKENRPLAQIAPLQTLFALKYDDNKYFIKGEIIAHAKQTRSLEGYGNVVGQDFGDSSGFGIINFYVGYTYNNLKLFAGVENLTDKLYSYHLSKNSIDLSVADNPVSSRIYEMGRNFWVRAKIDF</sequence>
<dbReference type="Pfam" id="PF07715">
    <property type="entry name" value="Plug"/>
    <property type="match status" value="1"/>
</dbReference>
<dbReference type="Proteomes" id="UP000007032">
    <property type="component" value="Chromosome"/>
</dbReference>
<dbReference type="GO" id="GO:0009279">
    <property type="term" value="C:cell outer membrane"/>
    <property type="evidence" value="ECO:0007669"/>
    <property type="project" value="UniProtKB-SubCell"/>
</dbReference>
<feature type="domain" description="TonB-dependent receptor plug" evidence="10">
    <location>
        <begin position="50"/>
        <end position="136"/>
    </location>
</feature>
<keyword evidence="4" id="KW-0812">Transmembrane</keyword>
<comment type="subcellular location">
    <subcellularLocation>
        <location evidence="1">Cell outer membrane</location>
        <topology evidence="1">Multi-pass membrane protein</topology>
    </subcellularLocation>
</comment>
<keyword evidence="5 8" id="KW-0798">TonB box</keyword>
<dbReference type="Pfam" id="PF00593">
    <property type="entry name" value="TonB_dep_Rec_b-barrel"/>
    <property type="match status" value="1"/>
</dbReference>
<evidence type="ECO:0000256" key="3">
    <source>
        <dbReference type="ARBA" id="ARBA00022452"/>
    </source>
</evidence>
<accession>C5ZXX3</accession>
<evidence type="ECO:0000256" key="5">
    <source>
        <dbReference type="ARBA" id="ARBA00023077"/>
    </source>
</evidence>
<evidence type="ECO:0000256" key="6">
    <source>
        <dbReference type="ARBA" id="ARBA00023136"/>
    </source>
</evidence>
<evidence type="ECO:0000256" key="7">
    <source>
        <dbReference type="ARBA" id="ARBA00023237"/>
    </source>
</evidence>
<dbReference type="RefSeq" id="WP_006656332.1">
    <property type="nucleotide sequence ID" value="NZ_CM000776.2"/>
</dbReference>
<evidence type="ECO:0000259" key="9">
    <source>
        <dbReference type="Pfam" id="PF00593"/>
    </source>
</evidence>
<reference evidence="11 12" key="1">
    <citation type="journal article" date="2009" name="J. Bacteriol.">
        <title>Genome sequence of the emerging pathogen Helicobacter canadensis.</title>
        <authorList>
            <person name="Loman N.J."/>
            <person name="Snyder L.A."/>
            <person name="Linton J.D."/>
            <person name="Langdon R."/>
            <person name="Lawson A.J."/>
            <person name="Weinstock G.M."/>
            <person name="Wren B.W."/>
            <person name="Pallen M.J."/>
        </authorList>
    </citation>
    <scope>NUCLEOTIDE SEQUENCE [LARGE SCALE GENOMIC DNA]</scope>
    <source>
        <strain evidence="11 12">MIT 98-5491</strain>
    </source>
</reference>
<dbReference type="InterPro" id="IPR037066">
    <property type="entry name" value="Plug_dom_sf"/>
</dbReference>
<keyword evidence="6 8" id="KW-0472">Membrane</keyword>
<dbReference type="PANTHER" id="PTHR30069:SF49">
    <property type="entry name" value="OUTER MEMBRANE PROTEIN C"/>
    <property type="match status" value="1"/>
</dbReference>
<dbReference type="STRING" id="537970.HCAN_1282"/>
<evidence type="ECO:0000256" key="4">
    <source>
        <dbReference type="ARBA" id="ARBA00022692"/>
    </source>
</evidence>
<dbReference type="InterPro" id="IPR036942">
    <property type="entry name" value="Beta-barrel_TonB_sf"/>
</dbReference>
<dbReference type="SUPFAM" id="SSF56935">
    <property type="entry name" value="Porins"/>
    <property type="match status" value="1"/>
</dbReference>
<dbReference type="InterPro" id="IPR000531">
    <property type="entry name" value="Beta-barrel_TonB"/>
</dbReference>
<dbReference type="AlphaFoldDB" id="C5ZXX3"/>
<evidence type="ECO:0000256" key="8">
    <source>
        <dbReference type="RuleBase" id="RU003357"/>
    </source>
</evidence>
<dbReference type="Gene3D" id="2.40.170.20">
    <property type="entry name" value="TonB-dependent receptor, beta-barrel domain"/>
    <property type="match status" value="1"/>
</dbReference>
<evidence type="ECO:0000313" key="11">
    <source>
        <dbReference type="EMBL" id="EES89991.1"/>
    </source>
</evidence>
<dbReference type="Gene3D" id="2.170.130.10">
    <property type="entry name" value="TonB-dependent receptor, plug domain"/>
    <property type="match status" value="1"/>
</dbReference>
<dbReference type="eggNOG" id="COG4771">
    <property type="taxonomic scope" value="Bacteria"/>
</dbReference>
<gene>
    <name evidence="11" type="ORF">HCAN_1282</name>
</gene>
<evidence type="ECO:0000256" key="2">
    <source>
        <dbReference type="ARBA" id="ARBA00022448"/>
    </source>
</evidence>
<comment type="similarity">
    <text evidence="8">Belongs to the TonB-dependent receptor family.</text>
</comment>
<evidence type="ECO:0000313" key="12">
    <source>
        <dbReference type="Proteomes" id="UP000007032"/>
    </source>
</evidence>
<name>C5ZXX3_9HELI</name>
<dbReference type="InterPro" id="IPR039426">
    <property type="entry name" value="TonB-dep_rcpt-like"/>
</dbReference>
<organism evidence="11 12">
    <name type="scientific">Helicobacter canadensis MIT 98-5491</name>
    <dbReference type="NCBI Taxonomy" id="537970"/>
    <lineage>
        <taxon>Bacteria</taxon>
        <taxon>Pseudomonadati</taxon>
        <taxon>Campylobacterota</taxon>
        <taxon>Epsilonproteobacteria</taxon>
        <taxon>Campylobacterales</taxon>
        <taxon>Helicobacteraceae</taxon>
        <taxon>Helicobacter</taxon>
    </lineage>
</organism>
<proteinExistence type="inferred from homology"/>
<dbReference type="PANTHER" id="PTHR30069">
    <property type="entry name" value="TONB-DEPENDENT OUTER MEMBRANE RECEPTOR"/>
    <property type="match status" value="1"/>
</dbReference>
<keyword evidence="3" id="KW-1134">Transmembrane beta strand</keyword>
<feature type="domain" description="TonB-dependent receptor-like beta-barrel" evidence="9">
    <location>
        <begin position="190"/>
        <end position="602"/>
    </location>
</feature>
<dbReference type="OrthoDB" id="5332150at2"/>
<keyword evidence="7" id="KW-0998">Cell outer membrane</keyword>
<dbReference type="GO" id="GO:0015344">
    <property type="term" value="F:siderophore uptake transmembrane transporter activity"/>
    <property type="evidence" value="ECO:0007669"/>
    <property type="project" value="TreeGrafter"/>
</dbReference>
<keyword evidence="12" id="KW-1185">Reference proteome</keyword>
<keyword evidence="11" id="KW-0675">Receptor</keyword>
<dbReference type="GO" id="GO:0044718">
    <property type="term" value="P:siderophore transmembrane transport"/>
    <property type="evidence" value="ECO:0007669"/>
    <property type="project" value="TreeGrafter"/>
</dbReference>
<keyword evidence="2" id="KW-0813">Transport</keyword>
<evidence type="ECO:0000256" key="1">
    <source>
        <dbReference type="ARBA" id="ARBA00004571"/>
    </source>
</evidence>
<protein>
    <submittedName>
        <fullName evidence="11">TonB-dependent receptor</fullName>
    </submittedName>
</protein>
<evidence type="ECO:0000259" key="10">
    <source>
        <dbReference type="Pfam" id="PF07715"/>
    </source>
</evidence>
<dbReference type="InterPro" id="IPR012910">
    <property type="entry name" value="Plug_dom"/>
</dbReference>
<dbReference type="EMBL" id="CM000776">
    <property type="protein sequence ID" value="EES89991.1"/>
    <property type="molecule type" value="Genomic_DNA"/>
</dbReference>